<proteinExistence type="predicted"/>
<evidence type="ECO:0000313" key="1">
    <source>
        <dbReference type="EMBL" id="GHG05114.1"/>
    </source>
</evidence>
<comment type="caution">
    <text evidence="1">The sequence shown here is derived from an EMBL/GenBank/DDBJ whole genome shotgun (WGS) entry which is preliminary data.</text>
</comment>
<organism evidence="1 2">
    <name type="scientific">Streptomyces filamentosus</name>
    <name type="common">Streptomyces roseosporus</name>
    <dbReference type="NCBI Taxonomy" id="67294"/>
    <lineage>
        <taxon>Bacteria</taxon>
        <taxon>Bacillati</taxon>
        <taxon>Actinomycetota</taxon>
        <taxon>Actinomycetes</taxon>
        <taxon>Kitasatosporales</taxon>
        <taxon>Streptomycetaceae</taxon>
        <taxon>Streptomyces</taxon>
    </lineage>
</organism>
<dbReference type="Proteomes" id="UP000632849">
    <property type="component" value="Unassembled WGS sequence"/>
</dbReference>
<gene>
    <name evidence="1" type="ORF">GCM10017667_39800</name>
</gene>
<sequence length="137" mass="14064">MPWARDGPPGHQADRLGLCLVYGTARCPGRAPRAAAATSLPSGAPGPLFLARSAVEVRLGRLSCQLDPDAFAPVPVIAAPAHGERGNEIEPAAVFVGRAVLSAVEWARGEVGHGDFHLVVLNPGHGDPDRGAARAGV</sequence>
<evidence type="ECO:0000313" key="2">
    <source>
        <dbReference type="Proteomes" id="UP000632849"/>
    </source>
</evidence>
<dbReference type="EMBL" id="BNBE01000002">
    <property type="protein sequence ID" value="GHG05114.1"/>
    <property type="molecule type" value="Genomic_DNA"/>
</dbReference>
<dbReference type="AlphaFoldDB" id="A0A919EP47"/>
<keyword evidence="2" id="KW-1185">Reference proteome</keyword>
<accession>A0A919EP47</accession>
<reference evidence="1" key="2">
    <citation type="submission" date="2020-09" db="EMBL/GenBank/DDBJ databases">
        <authorList>
            <person name="Sun Q."/>
            <person name="Ohkuma M."/>
        </authorList>
    </citation>
    <scope>NUCLEOTIDE SEQUENCE</scope>
    <source>
        <strain evidence="1">JCM 4122</strain>
    </source>
</reference>
<name>A0A919EP47_STRFL</name>
<reference evidence="1" key="1">
    <citation type="journal article" date="2014" name="Int. J. Syst. Evol. Microbiol.">
        <title>Complete genome sequence of Corynebacterium casei LMG S-19264T (=DSM 44701T), isolated from a smear-ripened cheese.</title>
        <authorList>
            <consortium name="US DOE Joint Genome Institute (JGI-PGF)"/>
            <person name="Walter F."/>
            <person name="Albersmeier A."/>
            <person name="Kalinowski J."/>
            <person name="Ruckert C."/>
        </authorList>
    </citation>
    <scope>NUCLEOTIDE SEQUENCE</scope>
    <source>
        <strain evidence="1">JCM 4122</strain>
    </source>
</reference>
<protein>
    <submittedName>
        <fullName evidence="1">Uncharacterized protein</fullName>
    </submittedName>
</protein>